<feature type="compositionally biased region" description="Polar residues" evidence="1">
    <location>
        <begin position="370"/>
        <end position="389"/>
    </location>
</feature>
<evidence type="ECO:0000313" key="4">
    <source>
        <dbReference type="Proteomes" id="UP000007014"/>
    </source>
</evidence>
<evidence type="ECO:0000256" key="1">
    <source>
        <dbReference type="SAM" id="MobiDB-lite"/>
    </source>
</evidence>
<dbReference type="AlphaFoldDB" id="M1VCQ1"/>
<feature type="region of interest" description="Disordered" evidence="1">
    <location>
        <begin position="325"/>
        <end position="453"/>
    </location>
</feature>
<dbReference type="Pfam" id="PF01805">
    <property type="entry name" value="Surp"/>
    <property type="match status" value="1"/>
</dbReference>
<dbReference type="KEGG" id="cme:CYME_CMJ300C"/>
<dbReference type="InterPro" id="IPR000061">
    <property type="entry name" value="Surp"/>
</dbReference>
<protein>
    <recommendedName>
        <fullName evidence="2">SURP motif domain-containing protein</fullName>
    </recommendedName>
</protein>
<dbReference type="GeneID" id="16994015"/>
<evidence type="ECO:0000259" key="2">
    <source>
        <dbReference type="PROSITE" id="PS50128"/>
    </source>
</evidence>
<feature type="compositionally biased region" description="Polar residues" evidence="1">
    <location>
        <begin position="416"/>
        <end position="428"/>
    </location>
</feature>
<dbReference type="GO" id="GO:0006396">
    <property type="term" value="P:RNA processing"/>
    <property type="evidence" value="ECO:0007669"/>
    <property type="project" value="InterPro"/>
</dbReference>
<reference evidence="3 4" key="1">
    <citation type="journal article" date="2004" name="Nature">
        <title>Genome sequence of the ultrasmall unicellular red alga Cyanidioschyzon merolae 10D.</title>
        <authorList>
            <person name="Matsuzaki M."/>
            <person name="Misumi O."/>
            <person name="Shin-i T."/>
            <person name="Maruyama S."/>
            <person name="Takahara M."/>
            <person name="Miyagishima S."/>
            <person name="Mori T."/>
            <person name="Nishida K."/>
            <person name="Yagisawa F."/>
            <person name="Nishida K."/>
            <person name="Yoshida Y."/>
            <person name="Nishimura Y."/>
            <person name="Nakao S."/>
            <person name="Kobayashi T."/>
            <person name="Momoyama Y."/>
            <person name="Higashiyama T."/>
            <person name="Minoda A."/>
            <person name="Sano M."/>
            <person name="Nomoto H."/>
            <person name="Oishi K."/>
            <person name="Hayashi H."/>
            <person name="Ohta F."/>
            <person name="Nishizaka S."/>
            <person name="Haga S."/>
            <person name="Miura S."/>
            <person name="Morishita T."/>
            <person name="Kabeya Y."/>
            <person name="Terasawa K."/>
            <person name="Suzuki Y."/>
            <person name="Ishii Y."/>
            <person name="Asakawa S."/>
            <person name="Takano H."/>
            <person name="Ohta N."/>
            <person name="Kuroiwa H."/>
            <person name="Tanaka K."/>
            <person name="Shimizu N."/>
            <person name="Sugano S."/>
            <person name="Sato N."/>
            <person name="Nozaki H."/>
            <person name="Ogasawara N."/>
            <person name="Kohara Y."/>
            <person name="Kuroiwa T."/>
        </authorList>
    </citation>
    <scope>NUCLEOTIDE SEQUENCE [LARGE SCALE GENOMIC DNA]</scope>
    <source>
        <strain evidence="3 4">10D</strain>
    </source>
</reference>
<name>M1VCQ1_CYAM1</name>
<dbReference type="HOGENOM" id="CLU_604643_0_0_1"/>
<dbReference type="SUPFAM" id="SSF109905">
    <property type="entry name" value="Surp module (SWAP domain)"/>
    <property type="match status" value="1"/>
</dbReference>
<dbReference type="PROSITE" id="PS50128">
    <property type="entry name" value="SURP"/>
    <property type="match status" value="1"/>
</dbReference>
<reference evidence="3 4" key="2">
    <citation type="journal article" date="2007" name="BMC Biol.">
        <title>A 100%-complete sequence reveals unusually simple genomic features in the hot-spring red alga Cyanidioschyzon merolae.</title>
        <authorList>
            <person name="Nozaki H."/>
            <person name="Takano H."/>
            <person name="Misumi O."/>
            <person name="Terasawa K."/>
            <person name="Matsuzaki M."/>
            <person name="Maruyama S."/>
            <person name="Nishida K."/>
            <person name="Yagisawa F."/>
            <person name="Yoshida Y."/>
            <person name="Fujiwara T."/>
            <person name="Takio S."/>
            <person name="Tamura K."/>
            <person name="Chung S.J."/>
            <person name="Nakamura S."/>
            <person name="Kuroiwa H."/>
            <person name="Tanaka K."/>
            <person name="Sato N."/>
            <person name="Kuroiwa T."/>
        </authorList>
    </citation>
    <scope>NUCLEOTIDE SEQUENCE [LARGE SCALE GENOMIC DNA]</scope>
    <source>
        <strain evidence="3 4">10D</strain>
    </source>
</reference>
<dbReference type="EMBL" id="AP006492">
    <property type="protein sequence ID" value="BAM80392.1"/>
    <property type="molecule type" value="Genomic_DNA"/>
</dbReference>
<proteinExistence type="predicted"/>
<evidence type="ECO:0000313" key="3">
    <source>
        <dbReference type="EMBL" id="BAM80392.1"/>
    </source>
</evidence>
<keyword evidence="4" id="KW-1185">Reference proteome</keyword>
<dbReference type="Gramene" id="CMJ300CT">
    <property type="protein sequence ID" value="CMJ300CT"/>
    <property type="gene ID" value="CMJ300C"/>
</dbReference>
<feature type="domain" description="SURP motif" evidence="2">
    <location>
        <begin position="18"/>
        <end position="59"/>
    </location>
</feature>
<dbReference type="SMART" id="SM00648">
    <property type="entry name" value="SWAP"/>
    <property type="match status" value="1"/>
</dbReference>
<dbReference type="RefSeq" id="XP_005534999.1">
    <property type="nucleotide sequence ID" value="XM_005534942.1"/>
</dbReference>
<sequence length="453" mass="50360">MEPQTVQELELSYGARELIHKTAEFVRKHAGTDVEQRLLAREPSKFAFLQEQHPWHNEYLRALLGEAADVVTPPQADACAAKATGNGDVITTVTSDAISFEQYLPYKDFFPALRSANLVLALGGTLEEWRTRRRELLCAPTASELQVMRLVASHMALRVFCSALPPQQRETEAPASASPIADDLRCCSDICSGEKRGLSSELQRELLSLLEKQPRLLAFLLPQHVYHPIFHRFLEASADLLHTAVNGAAFESMLGKLESFKDDEWAVFAAARQWVPRDRYAAPDSGEQLTFHERVSRAFALGAVRRPRKLGTLAISERIPELQRLSQGVPPVAARTSYPKSIPAPGKRKPNMASGPAATGQPPFKRSMVTPRTSTTSRVDARASATSVPQRPHHRAETQAISDPRAAPLRPEHPRTQQTRGWQNQSPREMQRGGSAQRRPMNPSPPFNGHHTR</sequence>
<dbReference type="OrthoDB" id="447637at2759"/>
<dbReference type="InterPro" id="IPR035967">
    <property type="entry name" value="SWAP/Surp_sf"/>
</dbReference>
<accession>M1VCQ1</accession>
<organism evidence="3 4">
    <name type="scientific">Cyanidioschyzon merolae (strain NIES-3377 / 10D)</name>
    <name type="common">Unicellular red alga</name>
    <dbReference type="NCBI Taxonomy" id="280699"/>
    <lineage>
        <taxon>Eukaryota</taxon>
        <taxon>Rhodophyta</taxon>
        <taxon>Bangiophyceae</taxon>
        <taxon>Cyanidiales</taxon>
        <taxon>Cyanidiaceae</taxon>
        <taxon>Cyanidioschyzon</taxon>
    </lineage>
</organism>
<gene>
    <name evidence="3" type="ORF">CYME_CMJ300C</name>
</gene>
<dbReference type="Proteomes" id="UP000007014">
    <property type="component" value="Chromosome 10"/>
</dbReference>
<dbReference type="Gene3D" id="1.10.10.790">
    <property type="entry name" value="Surp module"/>
    <property type="match status" value="1"/>
</dbReference>
<dbReference type="GO" id="GO:0003723">
    <property type="term" value="F:RNA binding"/>
    <property type="evidence" value="ECO:0007669"/>
    <property type="project" value="InterPro"/>
</dbReference>